<comment type="caution">
    <text evidence="2">The sequence shown here is derived from an EMBL/GenBank/DDBJ whole genome shotgun (WGS) entry which is preliminary data.</text>
</comment>
<organism evidence="2 3">
    <name type="scientific">Chitinophaga eiseniae</name>
    <dbReference type="NCBI Taxonomy" id="634771"/>
    <lineage>
        <taxon>Bacteria</taxon>
        <taxon>Pseudomonadati</taxon>
        <taxon>Bacteroidota</taxon>
        <taxon>Chitinophagia</taxon>
        <taxon>Chitinophagales</taxon>
        <taxon>Chitinophagaceae</taxon>
        <taxon>Chitinophaga</taxon>
    </lineage>
</organism>
<keyword evidence="3" id="KW-1185">Reference proteome</keyword>
<feature type="transmembrane region" description="Helical" evidence="1">
    <location>
        <begin position="34"/>
        <end position="50"/>
    </location>
</feature>
<sequence>MQKTDKVVISATTLITSLLCYSYAKDKGKDAAPFVMVGAFIGSLIGEALVEQMGSGQTYKQLSENGYNRNPGTG</sequence>
<protein>
    <recommendedName>
        <fullName evidence="4">Glycine zipper 2TM domain-containing protein</fullName>
    </recommendedName>
</protein>
<evidence type="ECO:0008006" key="4">
    <source>
        <dbReference type="Google" id="ProtNLM"/>
    </source>
</evidence>
<evidence type="ECO:0000313" key="3">
    <source>
        <dbReference type="Proteomes" id="UP000552864"/>
    </source>
</evidence>
<dbReference type="EMBL" id="JABAHZ010000009">
    <property type="protein sequence ID" value="NLR82267.1"/>
    <property type="molecule type" value="Genomic_DNA"/>
</dbReference>
<evidence type="ECO:0000313" key="2">
    <source>
        <dbReference type="EMBL" id="NLR82267.1"/>
    </source>
</evidence>
<accession>A0A847SSZ6</accession>
<keyword evidence="1" id="KW-0812">Transmembrane</keyword>
<evidence type="ECO:0000256" key="1">
    <source>
        <dbReference type="SAM" id="Phobius"/>
    </source>
</evidence>
<dbReference type="AlphaFoldDB" id="A0A847SSZ6"/>
<keyword evidence="1" id="KW-1133">Transmembrane helix</keyword>
<name>A0A847SSZ6_9BACT</name>
<proteinExistence type="predicted"/>
<gene>
    <name evidence="2" type="ORF">HGH91_26865</name>
</gene>
<reference evidence="2 3" key="1">
    <citation type="submission" date="2020-04" db="EMBL/GenBank/DDBJ databases">
        <authorList>
            <person name="Yin C."/>
        </authorList>
    </citation>
    <scope>NUCLEOTIDE SEQUENCE [LARGE SCALE GENOMIC DNA]</scope>
    <source>
        <strain evidence="2 3">Ak56</strain>
    </source>
</reference>
<dbReference type="Proteomes" id="UP000552864">
    <property type="component" value="Unassembled WGS sequence"/>
</dbReference>
<keyword evidence="1" id="KW-0472">Membrane</keyword>
<dbReference type="RefSeq" id="WP_168742199.1">
    <property type="nucleotide sequence ID" value="NZ_JABAHZ010000009.1"/>
</dbReference>